<evidence type="ECO:0000256" key="7">
    <source>
        <dbReference type="SAM" id="MobiDB-lite"/>
    </source>
</evidence>
<feature type="transmembrane region" description="Helical" evidence="8">
    <location>
        <begin position="181"/>
        <end position="202"/>
    </location>
</feature>
<name>A0A1I0FLU6_9FIRM</name>
<dbReference type="InterPro" id="IPR003856">
    <property type="entry name" value="LPS_length_determ_N"/>
</dbReference>
<comment type="similarity">
    <text evidence="2">Belongs to the CpsC/CapA family.</text>
</comment>
<dbReference type="AlphaFoldDB" id="A0A1I0FLU6"/>
<dbReference type="RefSeq" id="WP_092363037.1">
    <property type="nucleotide sequence ID" value="NZ_CAKXUV010000093.1"/>
</dbReference>
<feature type="transmembrane region" description="Helical" evidence="8">
    <location>
        <begin position="26"/>
        <end position="48"/>
    </location>
</feature>
<evidence type="ECO:0000256" key="1">
    <source>
        <dbReference type="ARBA" id="ARBA00004651"/>
    </source>
</evidence>
<keyword evidence="11" id="KW-1185">Reference proteome</keyword>
<keyword evidence="5 8" id="KW-1133">Transmembrane helix</keyword>
<dbReference type="InterPro" id="IPR050445">
    <property type="entry name" value="Bact_polysacc_biosynth/exp"/>
</dbReference>
<keyword evidence="6 8" id="KW-0472">Membrane</keyword>
<comment type="subcellular location">
    <subcellularLocation>
        <location evidence="1">Cell membrane</location>
        <topology evidence="1">Multi-pass membrane protein</topology>
    </subcellularLocation>
</comment>
<evidence type="ECO:0000259" key="9">
    <source>
        <dbReference type="Pfam" id="PF02706"/>
    </source>
</evidence>
<dbReference type="Pfam" id="PF02706">
    <property type="entry name" value="Wzz"/>
    <property type="match status" value="1"/>
</dbReference>
<feature type="compositionally biased region" description="Basic residues" evidence="7">
    <location>
        <begin position="242"/>
        <end position="264"/>
    </location>
</feature>
<feature type="region of interest" description="Disordered" evidence="7">
    <location>
        <begin position="226"/>
        <end position="264"/>
    </location>
</feature>
<gene>
    <name evidence="10" type="ORF">SAMN05216313_10915</name>
</gene>
<dbReference type="EMBL" id="FOIM01000009">
    <property type="protein sequence ID" value="SET58534.1"/>
    <property type="molecule type" value="Genomic_DNA"/>
</dbReference>
<dbReference type="PANTHER" id="PTHR32309:SF13">
    <property type="entry name" value="FERRIC ENTEROBACTIN TRANSPORT PROTEIN FEPE"/>
    <property type="match status" value="1"/>
</dbReference>
<feature type="domain" description="Polysaccharide chain length determinant N-terminal" evidence="9">
    <location>
        <begin position="12"/>
        <end position="98"/>
    </location>
</feature>
<dbReference type="PANTHER" id="PTHR32309">
    <property type="entry name" value="TYROSINE-PROTEIN KINASE"/>
    <property type="match status" value="1"/>
</dbReference>
<evidence type="ECO:0000256" key="8">
    <source>
        <dbReference type="SAM" id="Phobius"/>
    </source>
</evidence>
<dbReference type="GO" id="GO:0005886">
    <property type="term" value="C:plasma membrane"/>
    <property type="evidence" value="ECO:0007669"/>
    <property type="project" value="UniProtKB-SubCell"/>
</dbReference>
<sequence length="264" mass="29052">METYMNDNEEIEIDLFELFMELKRKIWVILGVAVLCAGAAGAFSAFVLTPQYTSTAMVYILSKETTLTSLADLQIGSQLTKDYKIIVTSRPVLEDVIEGLELNTTYKVLKKKITIDNPADTRILSISVMDPDPQMAKAIADKVAATASDYVGDIMEMVPPKLIEDGEVPLLKTSPSNTKNALIGGFLGVLLVCGFVTARVVLNDTVRTEEDVTRYLGLTVLASVPARKGETPEDKEAMVSSKSRKKTQTPSGRSRKKKREEKVR</sequence>
<evidence type="ECO:0000256" key="5">
    <source>
        <dbReference type="ARBA" id="ARBA00022989"/>
    </source>
</evidence>
<reference evidence="11" key="1">
    <citation type="submission" date="2016-10" db="EMBL/GenBank/DDBJ databases">
        <authorList>
            <person name="Varghese N."/>
            <person name="Submissions S."/>
        </authorList>
    </citation>
    <scope>NUCLEOTIDE SEQUENCE [LARGE SCALE GENOMIC DNA]</scope>
    <source>
        <strain evidence="11">NLAE-zl-G277</strain>
    </source>
</reference>
<accession>A0A1I0FLU6</accession>
<feature type="compositionally biased region" description="Basic and acidic residues" evidence="7">
    <location>
        <begin position="227"/>
        <end position="237"/>
    </location>
</feature>
<proteinExistence type="inferred from homology"/>
<evidence type="ECO:0000256" key="2">
    <source>
        <dbReference type="ARBA" id="ARBA00006683"/>
    </source>
</evidence>
<dbReference type="STRING" id="460384.SAMN05216313_10915"/>
<keyword evidence="3" id="KW-1003">Cell membrane</keyword>
<dbReference type="Proteomes" id="UP000198508">
    <property type="component" value="Unassembled WGS sequence"/>
</dbReference>
<evidence type="ECO:0000256" key="6">
    <source>
        <dbReference type="ARBA" id="ARBA00023136"/>
    </source>
</evidence>
<evidence type="ECO:0000313" key="11">
    <source>
        <dbReference type="Proteomes" id="UP000198508"/>
    </source>
</evidence>
<protein>
    <submittedName>
        <fullName evidence="10">Capsular polysaccharide biosynthesis protein</fullName>
    </submittedName>
</protein>
<evidence type="ECO:0000256" key="3">
    <source>
        <dbReference type="ARBA" id="ARBA00022475"/>
    </source>
</evidence>
<evidence type="ECO:0000313" key="10">
    <source>
        <dbReference type="EMBL" id="SET58534.1"/>
    </source>
</evidence>
<evidence type="ECO:0000256" key="4">
    <source>
        <dbReference type="ARBA" id="ARBA00022692"/>
    </source>
</evidence>
<organism evidence="10 11">
    <name type="scientific">Enterocloster lavalensis</name>
    <dbReference type="NCBI Taxonomy" id="460384"/>
    <lineage>
        <taxon>Bacteria</taxon>
        <taxon>Bacillati</taxon>
        <taxon>Bacillota</taxon>
        <taxon>Clostridia</taxon>
        <taxon>Lachnospirales</taxon>
        <taxon>Lachnospiraceae</taxon>
        <taxon>Enterocloster</taxon>
    </lineage>
</organism>
<keyword evidence="4 8" id="KW-0812">Transmembrane</keyword>